<dbReference type="PANTHER" id="PTHR10805:SF0">
    <property type="entry name" value="COATOMER SUBUNIT EPSILON"/>
    <property type="match status" value="1"/>
</dbReference>
<keyword evidence="4" id="KW-0813">Transport</keyword>
<dbReference type="OMA" id="MIVLSQH"/>
<dbReference type="GO" id="GO:0000139">
    <property type="term" value="C:Golgi membrane"/>
    <property type="evidence" value="ECO:0007669"/>
    <property type="project" value="UniProtKB-SubCell"/>
</dbReference>
<evidence type="ECO:0000313" key="11">
    <source>
        <dbReference type="EMBL" id="CEL94259.1"/>
    </source>
</evidence>
<evidence type="ECO:0000256" key="2">
    <source>
        <dbReference type="ARBA" id="ARBA00004347"/>
    </source>
</evidence>
<dbReference type="PANTHER" id="PTHR10805">
    <property type="entry name" value="COATOMER SUBUNIT EPSILON"/>
    <property type="match status" value="1"/>
</dbReference>
<proteinExistence type="inferred from homology"/>
<dbReference type="InterPro" id="IPR019734">
    <property type="entry name" value="TPR_rpt"/>
</dbReference>
<dbReference type="GO" id="GO:0030126">
    <property type="term" value="C:COPI vesicle coat"/>
    <property type="evidence" value="ECO:0007669"/>
    <property type="project" value="TreeGrafter"/>
</dbReference>
<accession>A0A0G4EFR6</accession>
<dbReference type="GO" id="GO:0015031">
    <property type="term" value="P:protein transport"/>
    <property type="evidence" value="ECO:0007669"/>
    <property type="project" value="UniProtKB-KW"/>
</dbReference>
<keyword evidence="5" id="KW-0963">Cytoplasm</keyword>
<organism evidence="11 12">
    <name type="scientific">Vitrella brassicaformis (strain CCMP3155)</name>
    <dbReference type="NCBI Taxonomy" id="1169540"/>
    <lineage>
        <taxon>Eukaryota</taxon>
        <taxon>Sar</taxon>
        <taxon>Alveolata</taxon>
        <taxon>Colpodellida</taxon>
        <taxon>Vitrellaceae</taxon>
        <taxon>Vitrella</taxon>
    </lineage>
</organism>
<dbReference type="InterPro" id="IPR011990">
    <property type="entry name" value="TPR-like_helical_dom_sf"/>
</dbReference>
<dbReference type="SUPFAM" id="SSF48452">
    <property type="entry name" value="TPR-like"/>
    <property type="match status" value="1"/>
</dbReference>
<dbReference type="InterPro" id="IPR006822">
    <property type="entry name" value="Coatomer_esu"/>
</dbReference>
<protein>
    <submittedName>
        <fullName evidence="11">Uncharacterized protein</fullName>
    </submittedName>
</protein>
<dbReference type="InParanoid" id="A0A0G4EFR6"/>
<name>A0A0G4EFR6_VITBC</name>
<dbReference type="VEuPathDB" id="CryptoDB:Vbra_7235"/>
<keyword evidence="8" id="KW-0333">Golgi apparatus</keyword>
<dbReference type="GO" id="GO:0006888">
    <property type="term" value="P:endoplasmic reticulum to Golgi vesicle-mediated transport"/>
    <property type="evidence" value="ECO:0007669"/>
    <property type="project" value="TreeGrafter"/>
</dbReference>
<dbReference type="Gene3D" id="1.25.40.10">
    <property type="entry name" value="Tetratricopeptide repeat domain"/>
    <property type="match status" value="1"/>
</dbReference>
<evidence type="ECO:0000313" key="12">
    <source>
        <dbReference type="Proteomes" id="UP000041254"/>
    </source>
</evidence>
<comment type="subcellular location">
    <subcellularLocation>
        <location evidence="2">Cytoplasmic vesicle</location>
        <location evidence="2">COPI-coated vesicle membrane</location>
        <topology evidence="2">Peripheral membrane protein</topology>
        <orientation evidence="2">Cytoplasmic side</orientation>
    </subcellularLocation>
    <subcellularLocation>
        <location evidence="1">Golgi apparatus membrane</location>
        <topology evidence="1">Peripheral membrane protein</topology>
        <orientation evidence="1">Cytoplasmic side</orientation>
    </subcellularLocation>
</comment>
<dbReference type="Pfam" id="PF04733">
    <property type="entry name" value="Coatomer_E"/>
    <property type="match status" value="1"/>
</dbReference>
<dbReference type="GO" id="GO:0006891">
    <property type="term" value="P:intra-Golgi vesicle-mediated transport"/>
    <property type="evidence" value="ECO:0007669"/>
    <property type="project" value="TreeGrafter"/>
</dbReference>
<dbReference type="PhylomeDB" id="A0A0G4EFR6"/>
<dbReference type="FunCoup" id="A0A0G4EFR6">
    <property type="interactions" value="54"/>
</dbReference>
<evidence type="ECO:0000256" key="6">
    <source>
        <dbReference type="ARBA" id="ARBA00022892"/>
    </source>
</evidence>
<dbReference type="STRING" id="1169540.A0A0G4EFR6"/>
<evidence type="ECO:0000256" key="10">
    <source>
        <dbReference type="ARBA" id="ARBA00023329"/>
    </source>
</evidence>
<dbReference type="GO" id="GO:0006890">
    <property type="term" value="P:retrograde vesicle-mediated transport, Golgi to endoplasmic reticulum"/>
    <property type="evidence" value="ECO:0007669"/>
    <property type="project" value="InterPro"/>
</dbReference>
<dbReference type="AlphaFoldDB" id="A0A0G4EFR6"/>
<dbReference type="SMART" id="SM00028">
    <property type="entry name" value="TPR"/>
    <property type="match status" value="2"/>
</dbReference>
<evidence type="ECO:0000256" key="7">
    <source>
        <dbReference type="ARBA" id="ARBA00022927"/>
    </source>
</evidence>
<keyword evidence="9" id="KW-0472">Membrane</keyword>
<evidence type="ECO:0000256" key="9">
    <source>
        <dbReference type="ARBA" id="ARBA00023136"/>
    </source>
</evidence>
<dbReference type="EMBL" id="CDMY01000212">
    <property type="protein sequence ID" value="CEL94259.1"/>
    <property type="molecule type" value="Genomic_DNA"/>
</dbReference>
<evidence type="ECO:0000256" key="1">
    <source>
        <dbReference type="ARBA" id="ARBA00004255"/>
    </source>
</evidence>
<keyword evidence="7" id="KW-0653">Protein transport</keyword>
<evidence type="ECO:0000256" key="5">
    <source>
        <dbReference type="ARBA" id="ARBA00022490"/>
    </source>
</evidence>
<evidence type="ECO:0000256" key="3">
    <source>
        <dbReference type="ARBA" id="ARBA00008827"/>
    </source>
</evidence>
<comment type="similarity">
    <text evidence="3">Belongs to the COPE family.</text>
</comment>
<evidence type="ECO:0000256" key="8">
    <source>
        <dbReference type="ARBA" id="ARBA00023034"/>
    </source>
</evidence>
<dbReference type="OrthoDB" id="310217at2759"/>
<gene>
    <name evidence="11" type="ORF">Vbra_7235</name>
</gene>
<sequence>MDEDELTQARDHFYVGNYDKAISLAEGSFPNNDMAMAERDALVARAKVAMGDLATIRQWETAASPSLQAVAIAAKYAQTTEEGAKRELLEGVKQLSESSKDATAQYLSAALLAGSDDLQKAVQETLQTPTLEMQALHIQILMLMDRVDLAEQKLEQMSSTNEDAAVTKLASCWVNQGTGNYQEAYLTYCDVQAQYPTETEDADESKSLGSVQLLNGKAVANMARSNWQEALEDLQRAQQQNGDDIPTLANLIAVYRHLRKDEDAEQCYNRLKSVCPDHPLVAKTTLVQNAFTRFKQSDA</sequence>
<dbReference type="Proteomes" id="UP000041254">
    <property type="component" value="Unassembled WGS sequence"/>
</dbReference>
<keyword evidence="12" id="KW-1185">Reference proteome</keyword>
<keyword evidence="10" id="KW-0968">Cytoplasmic vesicle</keyword>
<dbReference type="GO" id="GO:0005198">
    <property type="term" value="F:structural molecule activity"/>
    <property type="evidence" value="ECO:0007669"/>
    <property type="project" value="InterPro"/>
</dbReference>
<evidence type="ECO:0000256" key="4">
    <source>
        <dbReference type="ARBA" id="ARBA00022448"/>
    </source>
</evidence>
<keyword evidence="6" id="KW-0931">ER-Golgi transport</keyword>
<reference evidence="11 12" key="1">
    <citation type="submission" date="2014-11" db="EMBL/GenBank/DDBJ databases">
        <authorList>
            <person name="Zhu J."/>
            <person name="Qi W."/>
            <person name="Song R."/>
        </authorList>
    </citation>
    <scope>NUCLEOTIDE SEQUENCE [LARGE SCALE GENOMIC DNA]</scope>
</reference>